<proteinExistence type="predicted"/>
<keyword evidence="1" id="KW-0472">Membrane</keyword>
<sequence>MCPDFENDYGICSFVALLDSFIDHPDDVKALRSKGILLNSLGSDEEVAKLFNTIGDGLVPDMGKYSSVRSQIEKHYSNKCKTWLALGYHTYFNNPWAIIAFHAAFLGLALTFVQTWFAIHPPK</sequence>
<dbReference type="PANTHER" id="PTHR31170:SF25">
    <property type="entry name" value="BNAA09G04570D PROTEIN"/>
    <property type="match status" value="1"/>
</dbReference>
<keyword evidence="1" id="KW-1133">Transmembrane helix</keyword>
<keyword evidence="1" id="KW-0812">Transmembrane</keyword>
<accession>A0A8B8MGN0</accession>
<gene>
    <name evidence="3" type="primary">LOC113873766</name>
</gene>
<evidence type="ECO:0000313" key="2">
    <source>
        <dbReference type="Proteomes" id="UP000694853"/>
    </source>
</evidence>
<dbReference type="Pfam" id="PF03140">
    <property type="entry name" value="DUF247"/>
    <property type="match status" value="1"/>
</dbReference>
<organism evidence="2 3">
    <name type="scientific">Abrus precatorius</name>
    <name type="common">Indian licorice</name>
    <name type="synonym">Glycine abrus</name>
    <dbReference type="NCBI Taxonomy" id="3816"/>
    <lineage>
        <taxon>Eukaryota</taxon>
        <taxon>Viridiplantae</taxon>
        <taxon>Streptophyta</taxon>
        <taxon>Embryophyta</taxon>
        <taxon>Tracheophyta</taxon>
        <taxon>Spermatophyta</taxon>
        <taxon>Magnoliopsida</taxon>
        <taxon>eudicotyledons</taxon>
        <taxon>Gunneridae</taxon>
        <taxon>Pentapetalae</taxon>
        <taxon>rosids</taxon>
        <taxon>fabids</taxon>
        <taxon>Fabales</taxon>
        <taxon>Fabaceae</taxon>
        <taxon>Papilionoideae</taxon>
        <taxon>50 kb inversion clade</taxon>
        <taxon>NPAAA clade</taxon>
        <taxon>indigoferoid/millettioid clade</taxon>
        <taxon>Abreae</taxon>
        <taxon>Abrus</taxon>
    </lineage>
</organism>
<protein>
    <submittedName>
        <fullName evidence="3">Uncharacterized protein LOC113873766</fullName>
    </submittedName>
</protein>
<evidence type="ECO:0000313" key="3">
    <source>
        <dbReference type="RefSeq" id="XP_027367871.1"/>
    </source>
</evidence>
<dbReference type="InterPro" id="IPR004158">
    <property type="entry name" value="DUF247_pln"/>
</dbReference>
<dbReference type="KEGG" id="aprc:113873766"/>
<dbReference type="GeneID" id="113873766"/>
<name>A0A8B8MGN0_ABRPR</name>
<dbReference type="OrthoDB" id="1849062at2759"/>
<feature type="transmembrane region" description="Helical" evidence="1">
    <location>
        <begin position="96"/>
        <end position="119"/>
    </location>
</feature>
<dbReference type="PANTHER" id="PTHR31170">
    <property type="entry name" value="BNAC04G53230D PROTEIN"/>
    <property type="match status" value="1"/>
</dbReference>
<keyword evidence="2" id="KW-1185">Reference proteome</keyword>
<dbReference type="Proteomes" id="UP000694853">
    <property type="component" value="Unplaced"/>
</dbReference>
<reference evidence="3" key="2">
    <citation type="submission" date="2025-08" db="UniProtKB">
        <authorList>
            <consortium name="RefSeq"/>
        </authorList>
    </citation>
    <scope>IDENTIFICATION</scope>
    <source>
        <tissue evidence="3">Young leaves</tissue>
    </source>
</reference>
<dbReference type="RefSeq" id="XP_027367871.1">
    <property type="nucleotide sequence ID" value="XM_027512070.1"/>
</dbReference>
<reference evidence="2" key="1">
    <citation type="journal article" date="2019" name="Toxins">
        <title>Detection of Abrin-Like and Prepropulchellin-Like Toxin Genes and Transcripts Using Whole Genome Sequencing and Full-Length Transcript Sequencing of Abrus precatorius.</title>
        <authorList>
            <person name="Hovde B.T."/>
            <person name="Daligault H.E."/>
            <person name="Hanschen E.R."/>
            <person name="Kunde Y.A."/>
            <person name="Johnson M.B."/>
            <person name="Starkenburg S.R."/>
            <person name="Johnson S.L."/>
        </authorList>
    </citation>
    <scope>NUCLEOTIDE SEQUENCE [LARGE SCALE GENOMIC DNA]</scope>
</reference>
<evidence type="ECO:0000256" key="1">
    <source>
        <dbReference type="SAM" id="Phobius"/>
    </source>
</evidence>
<dbReference type="AlphaFoldDB" id="A0A8B8MGN0"/>